<comment type="caution">
    <text evidence="1">The sequence shown here is derived from an EMBL/GenBank/DDBJ whole genome shotgun (WGS) entry which is preliminary data.</text>
</comment>
<evidence type="ECO:0000313" key="1">
    <source>
        <dbReference type="EMBL" id="KJF18552.1"/>
    </source>
</evidence>
<protein>
    <submittedName>
        <fullName evidence="1">Uncharacterized protein</fullName>
    </submittedName>
</protein>
<name>A0A0D8HLC0_9ACTN</name>
<accession>A0A0D8HLC0</accession>
<reference evidence="1 2" key="1">
    <citation type="submission" date="2015-01" db="EMBL/GenBank/DDBJ databases">
        <title>Draft genome of the acidophilic iron oxidizer Acidithrix ferrooxidans strain Py-F3.</title>
        <authorList>
            <person name="Poehlein A."/>
            <person name="Eisen S."/>
            <person name="Schloemann M."/>
            <person name="Johnson B.D."/>
            <person name="Daniel R."/>
            <person name="Muehling M."/>
        </authorList>
    </citation>
    <scope>NUCLEOTIDE SEQUENCE [LARGE SCALE GENOMIC DNA]</scope>
    <source>
        <strain evidence="1 2">Py-F3</strain>
    </source>
</reference>
<evidence type="ECO:0000313" key="2">
    <source>
        <dbReference type="Proteomes" id="UP000032360"/>
    </source>
</evidence>
<dbReference type="AlphaFoldDB" id="A0A0D8HLC0"/>
<organism evidence="1 2">
    <name type="scientific">Acidithrix ferrooxidans</name>
    <dbReference type="NCBI Taxonomy" id="1280514"/>
    <lineage>
        <taxon>Bacteria</taxon>
        <taxon>Bacillati</taxon>
        <taxon>Actinomycetota</taxon>
        <taxon>Acidimicrobiia</taxon>
        <taxon>Acidimicrobiales</taxon>
        <taxon>Acidimicrobiaceae</taxon>
        <taxon>Acidithrix</taxon>
    </lineage>
</organism>
<keyword evidence="2" id="KW-1185">Reference proteome</keyword>
<dbReference type="EMBL" id="JXYS01000012">
    <property type="protein sequence ID" value="KJF18552.1"/>
    <property type="molecule type" value="Genomic_DNA"/>
</dbReference>
<sequence length="50" mass="5810">MTLFIIPELTFTFLRQLSYLNKVPASNRCRHQAILKISNGTCKKLWQSAQ</sequence>
<proteinExistence type="predicted"/>
<dbReference type="Proteomes" id="UP000032360">
    <property type="component" value="Unassembled WGS sequence"/>
</dbReference>
<gene>
    <name evidence="1" type="ORF">AXFE_05000</name>
</gene>